<evidence type="ECO:0000313" key="3">
    <source>
        <dbReference type="Proteomes" id="UP000265520"/>
    </source>
</evidence>
<sequence>MVALDWIDEMAMLGDEDEIYAGPDHVTAFDVKDRHALLIVGFGPDYWLVQNSHGTDWGNGGYAKFTSAQVHGRFLINDAWAAAGITYEDLNRNAYPVI</sequence>
<dbReference type="EMBL" id="LXQA010023604">
    <property type="protein sequence ID" value="MCH92846.1"/>
    <property type="molecule type" value="Genomic_DNA"/>
</dbReference>
<feature type="domain" description="Peptidase C1A papain C-terminal" evidence="1">
    <location>
        <begin position="31"/>
        <end position="68"/>
    </location>
</feature>
<dbReference type="Gene3D" id="3.90.70.10">
    <property type="entry name" value="Cysteine proteinases"/>
    <property type="match status" value="1"/>
</dbReference>
<protein>
    <submittedName>
        <fullName evidence="2">Cathepsin 7-like</fullName>
    </submittedName>
</protein>
<evidence type="ECO:0000313" key="2">
    <source>
        <dbReference type="EMBL" id="MCH92846.1"/>
    </source>
</evidence>
<accession>A0A392MZ60</accession>
<dbReference type="AlphaFoldDB" id="A0A392MZ60"/>
<dbReference type="Proteomes" id="UP000265520">
    <property type="component" value="Unassembled WGS sequence"/>
</dbReference>
<organism evidence="2 3">
    <name type="scientific">Trifolium medium</name>
    <dbReference type="NCBI Taxonomy" id="97028"/>
    <lineage>
        <taxon>Eukaryota</taxon>
        <taxon>Viridiplantae</taxon>
        <taxon>Streptophyta</taxon>
        <taxon>Embryophyta</taxon>
        <taxon>Tracheophyta</taxon>
        <taxon>Spermatophyta</taxon>
        <taxon>Magnoliopsida</taxon>
        <taxon>eudicotyledons</taxon>
        <taxon>Gunneridae</taxon>
        <taxon>Pentapetalae</taxon>
        <taxon>rosids</taxon>
        <taxon>fabids</taxon>
        <taxon>Fabales</taxon>
        <taxon>Fabaceae</taxon>
        <taxon>Papilionoideae</taxon>
        <taxon>50 kb inversion clade</taxon>
        <taxon>NPAAA clade</taxon>
        <taxon>Hologalegina</taxon>
        <taxon>IRL clade</taxon>
        <taxon>Trifolieae</taxon>
        <taxon>Trifolium</taxon>
    </lineage>
</organism>
<dbReference type="InterPro" id="IPR038765">
    <property type="entry name" value="Papain-like_cys_pep_sf"/>
</dbReference>
<dbReference type="InterPro" id="IPR000668">
    <property type="entry name" value="Peptidase_C1A_C"/>
</dbReference>
<name>A0A392MZ60_9FABA</name>
<comment type="caution">
    <text evidence="2">The sequence shown here is derived from an EMBL/GenBank/DDBJ whole genome shotgun (WGS) entry which is preliminary data.</text>
</comment>
<dbReference type="GO" id="GO:0008234">
    <property type="term" value="F:cysteine-type peptidase activity"/>
    <property type="evidence" value="ECO:0007669"/>
    <property type="project" value="InterPro"/>
</dbReference>
<dbReference type="SUPFAM" id="SSF54001">
    <property type="entry name" value="Cysteine proteinases"/>
    <property type="match status" value="1"/>
</dbReference>
<evidence type="ECO:0000259" key="1">
    <source>
        <dbReference type="Pfam" id="PF00112"/>
    </source>
</evidence>
<keyword evidence="3" id="KW-1185">Reference proteome</keyword>
<reference evidence="2 3" key="1">
    <citation type="journal article" date="2018" name="Front. Plant Sci.">
        <title>Red Clover (Trifolium pratense) and Zigzag Clover (T. medium) - A Picture of Genomic Similarities and Differences.</title>
        <authorList>
            <person name="Dluhosova J."/>
            <person name="Istvanek J."/>
            <person name="Nedelnik J."/>
            <person name="Repkova J."/>
        </authorList>
    </citation>
    <scope>NUCLEOTIDE SEQUENCE [LARGE SCALE GENOMIC DNA]</scope>
    <source>
        <strain evidence="3">cv. 10/8</strain>
        <tissue evidence="2">Leaf</tissue>
    </source>
</reference>
<dbReference type="GO" id="GO:0006508">
    <property type="term" value="P:proteolysis"/>
    <property type="evidence" value="ECO:0007669"/>
    <property type="project" value="InterPro"/>
</dbReference>
<proteinExistence type="predicted"/>
<dbReference type="Pfam" id="PF00112">
    <property type="entry name" value="Peptidase_C1"/>
    <property type="match status" value="1"/>
</dbReference>